<keyword evidence="1 3" id="KW-0378">Hydrolase</keyword>
<evidence type="ECO:0000256" key="1">
    <source>
        <dbReference type="ARBA" id="ARBA00022801"/>
    </source>
</evidence>
<dbReference type="RefSeq" id="WP_203659456.1">
    <property type="nucleotide sequence ID" value="NZ_BAAAZM010000008.1"/>
</dbReference>
<proteinExistence type="predicted"/>
<comment type="caution">
    <text evidence="3">The sequence shown here is derived from an EMBL/GenBank/DDBJ whole genome shotgun (WGS) entry which is preliminary data.</text>
</comment>
<keyword evidence="4" id="KW-1185">Reference proteome</keyword>
<evidence type="ECO:0000313" key="3">
    <source>
        <dbReference type="EMBL" id="GID12944.1"/>
    </source>
</evidence>
<dbReference type="InterPro" id="IPR000073">
    <property type="entry name" value="AB_hydrolase_1"/>
</dbReference>
<organism evidence="3 4">
    <name type="scientific">Actinocatenispora rupis</name>
    <dbReference type="NCBI Taxonomy" id="519421"/>
    <lineage>
        <taxon>Bacteria</taxon>
        <taxon>Bacillati</taxon>
        <taxon>Actinomycetota</taxon>
        <taxon>Actinomycetes</taxon>
        <taxon>Micromonosporales</taxon>
        <taxon>Micromonosporaceae</taxon>
        <taxon>Actinocatenispora</taxon>
    </lineage>
</organism>
<dbReference type="GO" id="GO:0016787">
    <property type="term" value="F:hydrolase activity"/>
    <property type="evidence" value="ECO:0007669"/>
    <property type="project" value="UniProtKB-KW"/>
</dbReference>
<name>A0A8J3NET2_9ACTN</name>
<dbReference type="PANTHER" id="PTHR43798">
    <property type="entry name" value="MONOACYLGLYCEROL LIPASE"/>
    <property type="match status" value="1"/>
</dbReference>
<dbReference type="InterPro" id="IPR050266">
    <property type="entry name" value="AB_hydrolase_sf"/>
</dbReference>
<dbReference type="EMBL" id="BOMB01000021">
    <property type="protein sequence ID" value="GID12944.1"/>
    <property type="molecule type" value="Genomic_DNA"/>
</dbReference>
<dbReference type="Proteomes" id="UP000612808">
    <property type="component" value="Unassembled WGS sequence"/>
</dbReference>
<dbReference type="AlphaFoldDB" id="A0A8J3NET2"/>
<gene>
    <name evidence="3" type="ORF">Aru02nite_38330</name>
</gene>
<dbReference type="Pfam" id="PF12697">
    <property type="entry name" value="Abhydrolase_6"/>
    <property type="match status" value="1"/>
</dbReference>
<dbReference type="SUPFAM" id="SSF53474">
    <property type="entry name" value="alpha/beta-Hydrolases"/>
    <property type="match status" value="1"/>
</dbReference>
<dbReference type="GO" id="GO:0016020">
    <property type="term" value="C:membrane"/>
    <property type="evidence" value="ECO:0007669"/>
    <property type="project" value="TreeGrafter"/>
</dbReference>
<reference evidence="3" key="1">
    <citation type="submission" date="2021-01" db="EMBL/GenBank/DDBJ databases">
        <title>Whole genome shotgun sequence of Actinocatenispora rupis NBRC 107355.</title>
        <authorList>
            <person name="Komaki H."/>
            <person name="Tamura T."/>
        </authorList>
    </citation>
    <scope>NUCLEOTIDE SEQUENCE</scope>
    <source>
        <strain evidence="3">NBRC 107355</strain>
    </source>
</reference>
<feature type="domain" description="AB hydrolase-1" evidence="2">
    <location>
        <begin position="14"/>
        <end position="292"/>
    </location>
</feature>
<protein>
    <submittedName>
        <fullName evidence="3">Alpha/beta hydrolase</fullName>
    </submittedName>
</protein>
<dbReference type="InterPro" id="IPR029058">
    <property type="entry name" value="AB_hydrolase_fold"/>
</dbReference>
<evidence type="ECO:0000259" key="2">
    <source>
        <dbReference type="Pfam" id="PF12697"/>
    </source>
</evidence>
<dbReference type="Gene3D" id="3.40.50.1820">
    <property type="entry name" value="alpha/beta hydrolase"/>
    <property type="match status" value="1"/>
</dbReference>
<evidence type="ECO:0000313" key="4">
    <source>
        <dbReference type="Proteomes" id="UP000612808"/>
    </source>
</evidence>
<sequence>MIAYDDDGGAGRPVLLLHGAGGNLADWEPLRTRLTGYRTVAVDLRGHGASPDGPTNPGPADGWPDDGPAAWSFGAACDDLTELAGALDLRSPAVVGMSLGGLVALHWAARTPGCAGIVNLDGHPTPTRTEQVPGLDPARAEALLGELNGMFAALADGAPEVLPDGMLAQLEEQRRQVAEAYGLPAGPLLAALHRNVDTRDGRTRLRPGPATVRALRTVLAEADPYPLYAGLSCPALVLSATRDLPEQQAFAELSAAYREYVAWRLAALPAVRSVWVDANHAMLWQRPDEVTALVADFLATLPD</sequence>
<dbReference type="PANTHER" id="PTHR43798:SF31">
    <property type="entry name" value="AB HYDROLASE SUPERFAMILY PROTEIN YCLE"/>
    <property type="match status" value="1"/>
</dbReference>
<accession>A0A8J3NET2</accession>